<dbReference type="AlphaFoldDB" id="A0A840FIJ1"/>
<reference evidence="1 2" key="1">
    <citation type="submission" date="2020-08" db="EMBL/GenBank/DDBJ databases">
        <title>Genomic Encyclopedia of Type Strains, Phase IV (KMG-IV): sequencing the most valuable type-strain genomes for metagenomic binning, comparative biology and taxonomic classification.</title>
        <authorList>
            <person name="Goeker M."/>
        </authorList>
    </citation>
    <scope>NUCLEOTIDE SEQUENCE [LARGE SCALE GENOMIC DNA]</scope>
    <source>
        <strain evidence="1 2">YC6723</strain>
    </source>
</reference>
<dbReference type="Pfam" id="PF13279">
    <property type="entry name" value="4HBT_2"/>
    <property type="match status" value="1"/>
</dbReference>
<keyword evidence="2" id="KW-1185">Reference proteome</keyword>
<dbReference type="Proteomes" id="UP000529795">
    <property type="component" value="Unassembled WGS sequence"/>
</dbReference>
<organism evidence="1 2">
    <name type="scientific">Sphingomonas jinjuensis</name>
    <dbReference type="NCBI Taxonomy" id="535907"/>
    <lineage>
        <taxon>Bacteria</taxon>
        <taxon>Pseudomonadati</taxon>
        <taxon>Pseudomonadota</taxon>
        <taxon>Alphaproteobacteria</taxon>
        <taxon>Sphingomonadales</taxon>
        <taxon>Sphingomonadaceae</taxon>
        <taxon>Sphingomonas</taxon>
    </lineage>
</organism>
<dbReference type="EC" id="3.1.2.-" evidence="1"/>
<accession>A0A840FIJ1</accession>
<comment type="caution">
    <text evidence="1">The sequence shown here is derived from an EMBL/GenBank/DDBJ whole genome shotgun (WGS) entry which is preliminary data.</text>
</comment>
<evidence type="ECO:0000313" key="1">
    <source>
        <dbReference type="EMBL" id="MBB4155514.1"/>
    </source>
</evidence>
<dbReference type="CDD" id="cd00586">
    <property type="entry name" value="4HBT"/>
    <property type="match status" value="1"/>
</dbReference>
<name>A0A840FIJ1_9SPHN</name>
<dbReference type="SUPFAM" id="SSF54637">
    <property type="entry name" value="Thioesterase/thiol ester dehydrase-isomerase"/>
    <property type="match status" value="1"/>
</dbReference>
<dbReference type="GO" id="GO:0016787">
    <property type="term" value="F:hydrolase activity"/>
    <property type="evidence" value="ECO:0007669"/>
    <property type="project" value="UniProtKB-KW"/>
</dbReference>
<dbReference type="InterPro" id="IPR029069">
    <property type="entry name" value="HotDog_dom_sf"/>
</dbReference>
<dbReference type="RefSeq" id="WP_183987088.1">
    <property type="nucleotide sequence ID" value="NZ_JACIEV010000013.1"/>
</dbReference>
<evidence type="ECO:0000313" key="2">
    <source>
        <dbReference type="Proteomes" id="UP000529795"/>
    </source>
</evidence>
<dbReference type="EMBL" id="JACIEV010000013">
    <property type="protein sequence ID" value="MBB4155514.1"/>
    <property type="molecule type" value="Genomic_DNA"/>
</dbReference>
<keyword evidence="1" id="KW-0378">Hydrolase</keyword>
<proteinExistence type="predicted"/>
<sequence>MADDAFVTCGLAVVHPWLCDRMGHLTTRHYMGMFDDASYQLFAMLDPDADTSGSAEQGWADIRHEIAYLNELGVGALVRIEGRVTALGRTSIGTEYRMVRQSDGRLCATLAARTVCFDLVAREAAPLPDPLRAKAAALFGID</sequence>
<gene>
    <name evidence="1" type="ORF">GGQ80_003439</name>
</gene>
<dbReference type="Gene3D" id="3.10.129.10">
    <property type="entry name" value="Hotdog Thioesterase"/>
    <property type="match status" value="1"/>
</dbReference>
<protein>
    <submittedName>
        <fullName evidence="1">Acyl-CoA thioester hydrolase</fullName>
        <ecNumber evidence="1">3.1.2.-</ecNumber>
    </submittedName>
</protein>